<evidence type="ECO:0000313" key="3">
    <source>
        <dbReference type="Proteomes" id="UP000229740"/>
    </source>
</evidence>
<sequence>MRQAEDNPIINLSTRIRECIEVDRMIDPNIIGGALPPVDDGVTACLAYGGFDTATSWALSEIDAGRDARIIAYTNAQVQRYNRFIHERRFGALNECRFSVSEIVIAHQSFDALDSYLKPISIHTSEELEVLDTTRERHPKWPKIPAHKIKLKRDGGAVAFAFVADDQPQLDAATGKGFADWRRLKRESEREEVAGSHLRASQLALDAKTWAMRKSFAPLRHAYAITVHKSQGSAFDTALIDYANLSKIKNVFDFNRALYVAITRTRKYLAVVI</sequence>
<reference evidence="2 3" key="1">
    <citation type="submission" date="2017-10" db="EMBL/GenBank/DDBJ databases">
        <title>Novel microbial diversity and functional potential in the marine mammal oral microbiome.</title>
        <authorList>
            <person name="Dudek N.K."/>
            <person name="Sun C.L."/>
            <person name="Burstein D."/>
            <person name="Kantor R.S."/>
            <person name="Aliaga Goltsman D.S."/>
            <person name="Bik E.M."/>
            <person name="Thomas B.C."/>
            <person name="Banfield J.F."/>
            <person name="Relman D.A."/>
        </authorList>
    </citation>
    <scope>NUCLEOTIDE SEQUENCE [LARGE SCALE GENOMIC DNA]</scope>
    <source>
        <strain evidence="2">DOLZORAL124_49_17</strain>
    </source>
</reference>
<evidence type="ECO:0000313" key="2">
    <source>
        <dbReference type="EMBL" id="PID55599.1"/>
    </source>
</evidence>
<dbReference type="InterPro" id="IPR027785">
    <property type="entry name" value="UvrD-like_helicase_C"/>
</dbReference>
<name>A0A2G6E0H5_9BACT</name>
<dbReference type="Proteomes" id="UP000229740">
    <property type="component" value="Unassembled WGS sequence"/>
</dbReference>
<protein>
    <recommendedName>
        <fullName evidence="1">UvrD-like helicase C-terminal domain-containing protein</fullName>
    </recommendedName>
</protein>
<gene>
    <name evidence="2" type="ORF">CSB45_15220</name>
</gene>
<dbReference type="CDD" id="cd18809">
    <property type="entry name" value="SF1_C_RecD"/>
    <property type="match status" value="1"/>
</dbReference>
<organism evidence="2 3">
    <name type="scientific">candidate division KSB3 bacterium</name>
    <dbReference type="NCBI Taxonomy" id="2044937"/>
    <lineage>
        <taxon>Bacteria</taxon>
        <taxon>candidate division KSB3</taxon>
    </lineage>
</organism>
<dbReference type="InterPro" id="IPR027417">
    <property type="entry name" value="P-loop_NTPase"/>
</dbReference>
<dbReference type="AlphaFoldDB" id="A0A2G6E0H5"/>
<proteinExistence type="predicted"/>
<comment type="caution">
    <text evidence="2">The sequence shown here is derived from an EMBL/GenBank/DDBJ whole genome shotgun (WGS) entry which is preliminary data.</text>
</comment>
<accession>A0A2G6E0H5</accession>
<dbReference type="Pfam" id="PF13538">
    <property type="entry name" value="UvrD_C_2"/>
    <property type="match status" value="1"/>
</dbReference>
<feature type="domain" description="UvrD-like helicase C-terminal" evidence="1">
    <location>
        <begin position="221"/>
        <end position="272"/>
    </location>
</feature>
<dbReference type="Gene3D" id="3.40.50.300">
    <property type="entry name" value="P-loop containing nucleotide triphosphate hydrolases"/>
    <property type="match status" value="1"/>
</dbReference>
<dbReference type="EMBL" id="PDPS01000057">
    <property type="protein sequence ID" value="PID55599.1"/>
    <property type="molecule type" value="Genomic_DNA"/>
</dbReference>
<dbReference type="SUPFAM" id="SSF52540">
    <property type="entry name" value="P-loop containing nucleoside triphosphate hydrolases"/>
    <property type="match status" value="1"/>
</dbReference>
<evidence type="ECO:0000259" key="1">
    <source>
        <dbReference type="Pfam" id="PF13538"/>
    </source>
</evidence>